<evidence type="ECO:0000256" key="2">
    <source>
        <dbReference type="ARBA" id="ARBA00006275"/>
    </source>
</evidence>
<evidence type="ECO:0000313" key="8">
    <source>
        <dbReference type="EMBL" id="GGG85806.1"/>
    </source>
</evidence>
<evidence type="ECO:0000259" key="6">
    <source>
        <dbReference type="Pfam" id="PF07980"/>
    </source>
</evidence>
<sequence>MAACFLLGITSCNYLDVVPNDTATLDHAFSNRSVMEKFMRTCYSHLPDPTNPWHYPAYFTSRDEFDWRGETRAAVMPAAMISRGLQNTNTPYQDYWSGTNGAKAMYTAIRDCNIFLESAHIPRDIDETERLRWISEVTFLKAYYHFFLVQLYGPIVLVRENLPVSASPEEAKVYREPVDECIEYIVELLDEAAAGLPDALPDPSTERGRITKITTLGIKAKALAWAASPLFNGNPDYAGWVDNRGKQLIPNTYDATKWERAAIAIREAIDLAEATGHRLYEFNKFAGGASTFAMNDTLETLMTVRKAITEQYDQNPGVLWATQEQFAHGKGSPGLSVLGNMLASLFPVLYSTDQPLLLNYMSASWHMAELYYTNNGVPINEDKNYDYSNRFSLRRATPSDNHESYIATNEVTSYLHFFREPRFYASLGIDRGYFELVSTTTNGGASFGPVIKSRSDEVGPANGHAAYTPKKIIPFESSGSRGIAGQVYTQYLYQFPLLRLADLYLLYAEALNEVKAQPDQDVYLWIDKIREQTGLDGVVESWQRAAYNPGAPSNKNDMRRIIQRERLIELSFEGQRFWDVRRWKIAQEYWTLPPTSWKTGTRVAEEFYVPTPYAEPRQVTFRDYLYPLRQYDLRVNTNLVQTYGW</sequence>
<dbReference type="Pfam" id="PF14322">
    <property type="entry name" value="SusD-like_3"/>
    <property type="match status" value="1"/>
</dbReference>
<protein>
    <recommendedName>
        <fullName evidence="10">Starch-binding associating with outer membrane</fullName>
    </recommendedName>
</protein>
<feature type="domain" description="SusD-like N-terminal" evidence="7">
    <location>
        <begin position="73"/>
        <end position="200"/>
    </location>
</feature>
<evidence type="ECO:0000313" key="9">
    <source>
        <dbReference type="Proteomes" id="UP000660862"/>
    </source>
</evidence>
<dbReference type="GO" id="GO:0009279">
    <property type="term" value="C:cell outer membrane"/>
    <property type="evidence" value="ECO:0007669"/>
    <property type="project" value="UniProtKB-SubCell"/>
</dbReference>
<dbReference type="AlphaFoldDB" id="A0A917HNY4"/>
<keyword evidence="9" id="KW-1185">Reference proteome</keyword>
<keyword evidence="3" id="KW-0732">Signal</keyword>
<reference evidence="8" key="1">
    <citation type="journal article" date="2014" name="Int. J. Syst. Evol. Microbiol.">
        <title>Complete genome sequence of Corynebacterium casei LMG S-19264T (=DSM 44701T), isolated from a smear-ripened cheese.</title>
        <authorList>
            <consortium name="US DOE Joint Genome Institute (JGI-PGF)"/>
            <person name="Walter F."/>
            <person name="Albersmeier A."/>
            <person name="Kalinowski J."/>
            <person name="Ruckert C."/>
        </authorList>
    </citation>
    <scope>NUCLEOTIDE SEQUENCE</scope>
    <source>
        <strain evidence="8">CGMCC 1.12195</strain>
    </source>
</reference>
<evidence type="ECO:0000256" key="3">
    <source>
        <dbReference type="ARBA" id="ARBA00022729"/>
    </source>
</evidence>
<dbReference type="Pfam" id="PF07980">
    <property type="entry name" value="SusD_RagB"/>
    <property type="match status" value="1"/>
</dbReference>
<gene>
    <name evidence="8" type="ORF">GCM10007415_19010</name>
</gene>
<accession>A0A917HNY4</accession>
<evidence type="ECO:0000256" key="5">
    <source>
        <dbReference type="ARBA" id="ARBA00023237"/>
    </source>
</evidence>
<evidence type="ECO:0000256" key="1">
    <source>
        <dbReference type="ARBA" id="ARBA00004442"/>
    </source>
</evidence>
<organism evidence="8 9">
    <name type="scientific">Parapedobacter pyrenivorans</name>
    <dbReference type="NCBI Taxonomy" id="1305674"/>
    <lineage>
        <taxon>Bacteria</taxon>
        <taxon>Pseudomonadati</taxon>
        <taxon>Bacteroidota</taxon>
        <taxon>Sphingobacteriia</taxon>
        <taxon>Sphingobacteriales</taxon>
        <taxon>Sphingobacteriaceae</taxon>
        <taxon>Parapedobacter</taxon>
    </lineage>
</organism>
<reference evidence="8" key="2">
    <citation type="submission" date="2020-09" db="EMBL/GenBank/DDBJ databases">
        <authorList>
            <person name="Sun Q."/>
            <person name="Zhou Y."/>
        </authorList>
    </citation>
    <scope>NUCLEOTIDE SEQUENCE</scope>
    <source>
        <strain evidence="8">CGMCC 1.12195</strain>
    </source>
</reference>
<dbReference type="InterPro" id="IPR011990">
    <property type="entry name" value="TPR-like_helical_dom_sf"/>
</dbReference>
<evidence type="ECO:0000256" key="4">
    <source>
        <dbReference type="ARBA" id="ARBA00023136"/>
    </source>
</evidence>
<dbReference type="Proteomes" id="UP000660862">
    <property type="component" value="Unassembled WGS sequence"/>
</dbReference>
<dbReference type="SUPFAM" id="SSF48452">
    <property type="entry name" value="TPR-like"/>
    <property type="match status" value="1"/>
</dbReference>
<evidence type="ECO:0000259" key="7">
    <source>
        <dbReference type="Pfam" id="PF14322"/>
    </source>
</evidence>
<comment type="similarity">
    <text evidence="2">Belongs to the SusD family.</text>
</comment>
<dbReference type="InterPro" id="IPR033985">
    <property type="entry name" value="SusD-like_N"/>
</dbReference>
<keyword evidence="4" id="KW-0472">Membrane</keyword>
<name>A0A917HNY4_9SPHI</name>
<comment type="caution">
    <text evidence="8">The sequence shown here is derived from an EMBL/GenBank/DDBJ whole genome shotgun (WGS) entry which is preliminary data.</text>
</comment>
<comment type="subcellular location">
    <subcellularLocation>
        <location evidence="1">Cell outer membrane</location>
    </subcellularLocation>
</comment>
<proteinExistence type="inferred from homology"/>
<feature type="domain" description="RagB/SusD" evidence="6">
    <location>
        <begin position="361"/>
        <end position="645"/>
    </location>
</feature>
<dbReference type="InterPro" id="IPR012944">
    <property type="entry name" value="SusD_RagB_dom"/>
</dbReference>
<keyword evidence="5" id="KW-0998">Cell outer membrane</keyword>
<dbReference type="EMBL" id="BMER01000001">
    <property type="protein sequence ID" value="GGG85806.1"/>
    <property type="molecule type" value="Genomic_DNA"/>
</dbReference>
<evidence type="ECO:0008006" key="10">
    <source>
        <dbReference type="Google" id="ProtNLM"/>
    </source>
</evidence>
<dbReference type="Gene3D" id="1.25.40.390">
    <property type="match status" value="1"/>
</dbReference>